<dbReference type="GeneID" id="117642863"/>
<evidence type="ECO:0000256" key="2">
    <source>
        <dbReference type="SAM" id="Phobius"/>
    </source>
</evidence>
<evidence type="ECO:0000256" key="1">
    <source>
        <dbReference type="SAM" id="MobiDB-lite"/>
    </source>
</evidence>
<accession>A0A6P8YK02</accession>
<keyword evidence="2" id="KW-1133">Transmembrane helix</keyword>
<proteinExistence type="predicted"/>
<keyword evidence="3" id="KW-1185">Reference proteome</keyword>
<dbReference type="AlphaFoldDB" id="A0A6P8YK02"/>
<feature type="transmembrane region" description="Helical" evidence="2">
    <location>
        <begin position="124"/>
        <end position="144"/>
    </location>
</feature>
<feature type="transmembrane region" description="Helical" evidence="2">
    <location>
        <begin position="253"/>
        <end position="272"/>
    </location>
</feature>
<gene>
    <name evidence="4" type="primary">LOC117642863</name>
</gene>
<dbReference type="InParanoid" id="A0A6P8YK02"/>
<name>A0A6P8YK02_THRPL</name>
<dbReference type="Proteomes" id="UP000515158">
    <property type="component" value="Unplaced"/>
</dbReference>
<sequence length="441" mass="49063">MNEASGKLSDLLAYFKRETGDRQAKTLWRRINVSVRNSKFMLFLVFVNMITALADILTAESLHNAQFGLRLIMGTWASAASTIIFTYRGQLMGTVFQRMADVSSSLEQLEDSVIQDRFRRHCKLILRVVKIYTFLSILSMSGLGEFSARGPTNWQRALSKLFHQWKYGDLSRMQLDPRDSITSWVFYLGLLFQIAALPPAMAAYFLLACIVTIHMSLAEGHAGIGRALKIGKSLSFCANLQRNTLAAALEADYILADLMPFFCAGIVGLPLFSSVEVVTKGLHADLFAFVSCPLILTSFAALCEAGDRQRALRGDIGERAFFGPWLGESPQQRRVRISMMQVITRGPSQTPERHPTGPCRHVPVRRRRKAVADSWAATAWERWTGRPPVRWSRRGSATFKWSSTCSSRSSGSTVPSEDPAHATPLSGTALGTRHVYFSAVV</sequence>
<feature type="transmembrane region" description="Helical" evidence="2">
    <location>
        <begin position="284"/>
        <end position="303"/>
    </location>
</feature>
<protein>
    <submittedName>
        <fullName evidence="4">Uncharacterized protein LOC117642863</fullName>
    </submittedName>
</protein>
<keyword evidence="2" id="KW-0472">Membrane</keyword>
<keyword evidence="2" id="KW-0812">Transmembrane</keyword>
<organism evidence="4">
    <name type="scientific">Thrips palmi</name>
    <name type="common">Melon thrips</name>
    <dbReference type="NCBI Taxonomy" id="161013"/>
    <lineage>
        <taxon>Eukaryota</taxon>
        <taxon>Metazoa</taxon>
        <taxon>Ecdysozoa</taxon>
        <taxon>Arthropoda</taxon>
        <taxon>Hexapoda</taxon>
        <taxon>Insecta</taxon>
        <taxon>Pterygota</taxon>
        <taxon>Neoptera</taxon>
        <taxon>Paraneoptera</taxon>
        <taxon>Thysanoptera</taxon>
        <taxon>Terebrantia</taxon>
        <taxon>Thripoidea</taxon>
        <taxon>Thripidae</taxon>
        <taxon>Thrips</taxon>
    </lineage>
</organism>
<dbReference type="KEGG" id="tpal:117642863"/>
<feature type="transmembrane region" description="Helical" evidence="2">
    <location>
        <begin position="184"/>
        <end position="207"/>
    </location>
</feature>
<dbReference type="RefSeq" id="XP_034237355.1">
    <property type="nucleotide sequence ID" value="XM_034381464.1"/>
</dbReference>
<feature type="compositionally biased region" description="Low complexity" evidence="1">
    <location>
        <begin position="402"/>
        <end position="416"/>
    </location>
</feature>
<feature type="transmembrane region" description="Helical" evidence="2">
    <location>
        <begin position="71"/>
        <end position="89"/>
    </location>
</feature>
<evidence type="ECO:0000313" key="4">
    <source>
        <dbReference type="RefSeq" id="XP_034237355.1"/>
    </source>
</evidence>
<reference evidence="4" key="1">
    <citation type="submission" date="2025-08" db="UniProtKB">
        <authorList>
            <consortium name="RefSeq"/>
        </authorList>
    </citation>
    <scope>IDENTIFICATION</scope>
    <source>
        <tissue evidence="4">Total insect</tissue>
    </source>
</reference>
<feature type="region of interest" description="Disordered" evidence="1">
    <location>
        <begin position="402"/>
        <end position="427"/>
    </location>
</feature>
<feature type="transmembrane region" description="Helical" evidence="2">
    <location>
        <begin position="40"/>
        <end position="59"/>
    </location>
</feature>
<evidence type="ECO:0000313" key="3">
    <source>
        <dbReference type="Proteomes" id="UP000515158"/>
    </source>
</evidence>